<evidence type="ECO:0008006" key="3">
    <source>
        <dbReference type="Google" id="ProtNLM"/>
    </source>
</evidence>
<dbReference type="InterPro" id="IPR029063">
    <property type="entry name" value="SAM-dependent_MTases_sf"/>
</dbReference>
<dbReference type="Proteomes" id="UP001157034">
    <property type="component" value="Unassembled WGS sequence"/>
</dbReference>
<evidence type="ECO:0000313" key="1">
    <source>
        <dbReference type="EMBL" id="GMA95547.1"/>
    </source>
</evidence>
<reference evidence="2" key="1">
    <citation type="journal article" date="2019" name="Int. J. Syst. Evol. Microbiol.">
        <title>The Global Catalogue of Microorganisms (GCM) 10K type strain sequencing project: providing services to taxonomists for standard genome sequencing and annotation.</title>
        <authorList>
            <consortium name="The Broad Institute Genomics Platform"/>
            <consortium name="The Broad Institute Genome Sequencing Center for Infectious Disease"/>
            <person name="Wu L."/>
            <person name="Ma J."/>
        </authorList>
    </citation>
    <scope>NUCLEOTIDE SEQUENCE [LARGE SCALE GENOMIC DNA]</scope>
    <source>
        <strain evidence="2">NBRC 108894</strain>
    </source>
</reference>
<keyword evidence="2" id="KW-1185">Reference proteome</keyword>
<proteinExistence type="predicted"/>
<dbReference type="Gene3D" id="3.40.50.150">
    <property type="entry name" value="Vaccinia Virus protein VP39"/>
    <property type="match status" value="1"/>
</dbReference>
<accession>A0ABQ6K4K0</accession>
<dbReference type="EMBL" id="BSVB01000001">
    <property type="protein sequence ID" value="GMA95547.1"/>
    <property type="molecule type" value="Genomic_DNA"/>
</dbReference>
<dbReference type="SUPFAM" id="SSF53335">
    <property type="entry name" value="S-adenosyl-L-methionine-dependent methyltransferases"/>
    <property type="match status" value="1"/>
</dbReference>
<evidence type="ECO:0000313" key="2">
    <source>
        <dbReference type="Proteomes" id="UP001157034"/>
    </source>
</evidence>
<organism evidence="1 2">
    <name type="scientific">Pseudolysinimonas kribbensis</name>
    <dbReference type="NCBI Taxonomy" id="433641"/>
    <lineage>
        <taxon>Bacteria</taxon>
        <taxon>Bacillati</taxon>
        <taxon>Actinomycetota</taxon>
        <taxon>Actinomycetes</taxon>
        <taxon>Micrococcales</taxon>
        <taxon>Microbacteriaceae</taxon>
        <taxon>Pseudolysinimonas</taxon>
    </lineage>
</organism>
<dbReference type="RefSeq" id="WP_284254297.1">
    <property type="nucleotide sequence ID" value="NZ_BAAAQO010000002.1"/>
</dbReference>
<comment type="caution">
    <text evidence="1">The sequence shown here is derived from an EMBL/GenBank/DDBJ whole genome shotgun (WGS) entry which is preliminary data.</text>
</comment>
<name>A0ABQ6K4K0_9MICO</name>
<gene>
    <name evidence="1" type="ORF">GCM10025881_23710</name>
</gene>
<sequence length="271" mass="28498">MSAISLVTPDWLALRGPADDAARSAALAARAARLLPAGPLEVHDLGSGTGAMMRWLAPRLPGPQTWVLHDGDPGILAHVGSGFARDADGRPVTVRTSVEPLAELDPAAIAGAALVTASALLDVVTADEARRIVAACVASRAPALFSLSVTGRIDLHPVHPLDAELEAAFDEHQRRIAAGRRLLGPDAGPTIARLFADAGWPTRAERTPWRLGPADAALVEAWLDGWIVAAVEQRPELSAAAIPYRARRLAQLAAGALRVDVHHEDLLAWPA</sequence>
<protein>
    <recommendedName>
        <fullName evidence="3">SAM-dependent methyltransferase</fullName>
    </recommendedName>
</protein>